<evidence type="ECO:0000313" key="1">
    <source>
        <dbReference type="EMBL" id="MCJ2377038.1"/>
    </source>
</evidence>
<comment type="caution">
    <text evidence="1">The sequence shown here is derived from an EMBL/GenBank/DDBJ whole genome shotgun (WGS) entry which is preliminary data.</text>
</comment>
<name>A0A9X2AZ11_9VIBR</name>
<accession>A0A9X2AZ11</accession>
<dbReference type="RefSeq" id="WP_244356969.1">
    <property type="nucleotide sequence ID" value="NZ_JAJNNZ010000006.1"/>
</dbReference>
<dbReference type="AlphaFoldDB" id="A0A9X2AZ11"/>
<sequence length="210" mass="24271">MKLSRLRAAEKEFLLLYPGGFLHPDMEKLGKKHKMTQRVEQAQAMFCQDAFVKPQQVAEDMIKTVSRSSMVSLFEKPKFRDYVNAMTHDEREGLAYGLKDFLYGDQEYGFNTMLDLLKPAKLAKWALMTIIPNYVKPSDEVFIKPTTAKGVIQFFELENLVYKPAPSYAFYVEYRRQFQQMKQQVDPSLTINNAAFSGFLMMTMNGSVKL</sequence>
<organism evidence="1 2">
    <name type="scientific">Vibrio gelatinilyticus</name>
    <dbReference type="NCBI Taxonomy" id="2893468"/>
    <lineage>
        <taxon>Bacteria</taxon>
        <taxon>Pseudomonadati</taxon>
        <taxon>Pseudomonadota</taxon>
        <taxon>Gammaproteobacteria</taxon>
        <taxon>Vibrionales</taxon>
        <taxon>Vibrionaceae</taxon>
        <taxon>Vibrio</taxon>
    </lineage>
</organism>
<evidence type="ECO:0000313" key="2">
    <source>
        <dbReference type="Proteomes" id="UP001139488"/>
    </source>
</evidence>
<gene>
    <name evidence="1" type="ORF">LNL84_09345</name>
</gene>
<proteinExistence type="predicted"/>
<protein>
    <submittedName>
        <fullName evidence="1">Uncharacterized protein</fullName>
    </submittedName>
</protein>
<reference evidence="1" key="1">
    <citation type="submission" date="2021-11" db="EMBL/GenBank/DDBJ databases">
        <title>Vibrio ZSDE26 sp. nov. and Vibrio ZSDZ34 sp. nov., isolated from coastal seawater in Qingdao.</title>
        <authorList>
            <person name="Zhang P."/>
        </authorList>
    </citation>
    <scope>NUCLEOTIDE SEQUENCE</scope>
    <source>
        <strain evidence="1">ZSDZ34</strain>
    </source>
</reference>
<dbReference type="Proteomes" id="UP001139488">
    <property type="component" value="Unassembled WGS sequence"/>
</dbReference>
<dbReference type="EMBL" id="JAJNNZ010000006">
    <property type="protein sequence ID" value="MCJ2377038.1"/>
    <property type="molecule type" value="Genomic_DNA"/>
</dbReference>
<keyword evidence="2" id="KW-1185">Reference proteome</keyword>